<organism evidence="1 2">
    <name type="scientific">Cytospora schulzeri</name>
    <dbReference type="NCBI Taxonomy" id="448051"/>
    <lineage>
        <taxon>Eukaryota</taxon>
        <taxon>Fungi</taxon>
        <taxon>Dikarya</taxon>
        <taxon>Ascomycota</taxon>
        <taxon>Pezizomycotina</taxon>
        <taxon>Sordariomycetes</taxon>
        <taxon>Sordariomycetidae</taxon>
        <taxon>Diaporthales</taxon>
        <taxon>Cytosporaceae</taxon>
        <taxon>Cytospora</taxon>
    </lineage>
</organism>
<keyword evidence="2" id="KW-1185">Reference proteome</keyword>
<name>A0A423WAM0_9PEZI</name>
<evidence type="ECO:0000313" key="2">
    <source>
        <dbReference type="Proteomes" id="UP000283895"/>
    </source>
</evidence>
<dbReference type="AlphaFoldDB" id="A0A423WAM0"/>
<evidence type="ECO:0000313" key="1">
    <source>
        <dbReference type="EMBL" id="ROW00398.1"/>
    </source>
</evidence>
<dbReference type="EMBL" id="LKEA01000021">
    <property type="protein sequence ID" value="ROW00398.1"/>
    <property type="molecule type" value="Genomic_DNA"/>
</dbReference>
<proteinExistence type="predicted"/>
<reference evidence="1 2" key="1">
    <citation type="submission" date="2015-09" db="EMBL/GenBank/DDBJ databases">
        <title>Host preference determinants of Valsa canker pathogens revealed by comparative genomics.</title>
        <authorList>
            <person name="Yin Z."/>
            <person name="Huang L."/>
        </authorList>
    </citation>
    <scope>NUCLEOTIDE SEQUENCE [LARGE SCALE GENOMIC DNA]</scope>
    <source>
        <strain evidence="1 2">03-1</strain>
    </source>
</reference>
<sequence length="63" mass="6960">MVEAGDSIVETAIGMINETIDASTTTNSYCHYASRYFELFFTENTHSIPRPMATIIQPAAMKA</sequence>
<accession>A0A423WAM0</accession>
<protein>
    <submittedName>
        <fullName evidence="1">Uncharacterized protein</fullName>
    </submittedName>
</protein>
<gene>
    <name evidence="1" type="ORF">VMCG_07313</name>
</gene>
<dbReference type="Proteomes" id="UP000283895">
    <property type="component" value="Unassembled WGS sequence"/>
</dbReference>
<comment type="caution">
    <text evidence="1">The sequence shown here is derived from an EMBL/GenBank/DDBJ whole genome shotgun (WGS) entry which is preliminary data.</text>
</comment>